<dbReference type="GO" id="GO:0005829">
    <property type="term" value="C:cytosol"/>
    <property type="evidence" value="ECO:0007669"/>
    <property type="project" value="TreeGrafter"/>
</dbReference>
<dbReference type="CDD" id="cd01335">
    <property type="entry name" value="Radical_SAM"/>
    <property type="match status" value="1"/>
</dbReference>
<dbReference type="Proteomes" id="UP000293296">
    <property type="component" value="Chromosome"/>
</dbReference>
<dbReference type="PROSITE" id="PS51918">
    <property type="entry name" value="RADICAL_SAM"/>
    <property type="match status" value="1"/>
</dbReference>
<evidence type="ECO:0000256" key="1">
    <source>
        <dbReference type="ARBA" id="ARBA00001966"/>
    </source>
</evidence>
<evidence type="ECO:0000256" key="3">
    <source>
        <dbReference type="ARBA" id="ARBA00022723"/>
    </source>
</evidence>
<dbReference type="KEGG" id="dcb:C3Y92_18875"/>
<evidence type="ECO:0000256" key="4">
    <source>
        <dbReference type="ARBA" id="ARBA00023004"/>
    </source>
</evidence>
<evidence type="ECO:0000256" key="2">
    <source>
        <dbReference type="ARBA" id="ARBA00022691"/>
    </source>
</evidence>
<feature type="domain" description="Radical SAM core" evidence="7">
    <location>
        <begin position="189"/>
        <end position="422"/>
    </location>
</feature>
<dbReference type="Pfam" id="PF04055">
    <property type="entry name" value="Radical_SAM"/>
    <property type="match status" value="1"/>
</dbReference>
<evidence type="ECO:0000259" key="7">
    <source>
        <dbReference type="PROSITE" id="PS51918"/>
    </source>
</evidence>
<organism evidence="8 9">
    <name type="scientific">Solidesulfovibrio carbinolicus</name>
    <dbReference type="NCBI Taxonomy" id="296842"/>
    <lineage>
        <taxon>Bacteria</taxon>
        <taxon>Pseudomonadati</taxon>
        <taxon>Thermodesulfobacteriota</taxon>
        <taxon>Desulfovibrionia</taxon>
        <taxon>Desulfovibrionales</taxon>
        <taxon>Desulfovibrionaceae</taxon>
        <taxon>Solidesulfovibrio</taxon>
    </lineage>
</organism>
<dbReference type="PANTHER" id="PTHR43409:SF16">
    <property type="entry name" value="SLR0320 PROTEIN"/>
    <property type="match status" value="1"/>
</dbReference>
<keyword evidence="9" id="KW-1185">Reference proteome</keyword>
<comment type="cofactor">
    <cofactor evidence="1">
        <name>[4Fe-4S] cluster</name>
        <dbReference type="ChEBI" id="CHEBI:49883"/>
    </cofactor>
</comment>
<keyword evidence="3" id="KW-0479">Metal-binding</keyword>
<evidence type="ECO:0000259" key="6">
    <source>
        <dbReference type="PROSITE" id="PS51332"/>
    </source>
</evidence>
<dbReference type="SFLD" id="SFLDG01123">
    <property type="entry name" value="methyltransferase_(Class_B)"/>
    <property type="match status" value="1"/>
</dbReference>
<evidence type="ECO:0000313" key="8">
    <source>
        <dbReference type="EMBL" id="QAZ69189.1"/>
    </source>
</evidence>
<proteinExistence type="predicted"/>
<dbReference type="SFLD" id="SFLDS00029">
    <property type="entry name" value="Radical_SAM"/>
    <property type="match status" value="1"/>
</dbReference>
<dbReference type="Pfam" id="PF02310">
    <property type="entry name" value="B12-binding"/>
    <property type="match status" value="1"/>
</dbReference>
<dbReference type="RefSeq" id="WP_129355346.1">
    <property type="nucleotide sequence ID" value="NZ_CP026538.1"/>
</dbReference>
<keyword evidence="4" id="KW-0408">Iron</keyword>
<dbReference type="EMBL" id="CP026538">
    <property type="protein sequence ID" value="QAZ69189.1"/>
    <property type="molecule type" value="Genomic_DNA"/>
</dbReference>
<dbReference type="InterPro" id="IPR007197">
    <property type="entry name" value="rSAM"/>
</dbReference>
<dbReference type="GO" id="GO:0046872">
    <property type="term" value="F:metal ion binding"/>
    <property type="evidence" value="ECO:0007669"/>
    <property type="project" value="UniProtKB-KW"/>
</dbReference>
<dbReference type="InterPro" id="IPR006158">
    <property type="entry name" value="Cobalamin-bd"/>
</dbReference>
<protein>
    <submittedName>
        <fullName evidence="8">B12-binding domain-containing radical SAM protein</fullName>
    </submittedName>
</protein>
<dbReference type="GO" id="GO:0031419">
    <property type="term" value="F:cobalamin binding"/>
    <property type="evidence" value="ECO:0007669"/>
    <property type="project" value="InterPro"/>
</dbReference>
<dbReference type="PROSITE" id="PS51332">
    <property type="entry name" value="B12_BINDING"/>
    <property type="match status" value="1"/>
</dbReference>
<dbReference type="GO" id="GO:0051539">
    <property type="term" value="F:4 iron, 4 sulfur cluster binding"/>
    <property type="evidence" value="ECO:0007669"/>
    <property type="project" value="UniProtKB-KW"/>
</dbReference>
<evidence type="ECO:0000256" key="5">
    <source>
        <dbReference type="ARBA" id="ARBA00023014"/>
    </source>
</evidence>
<dbReference type="InterPro" id="IPR058240">
    <property type="entry name" value="rSAM_sf"/>
</dbReference>
<keyword evidence="5" id="KW-0411">Iron-sulfur</keyword>
<feature type="domain" description="B12-binding" evidence="6">
    <location>
        <begin position="1"/>
        <end position="147"/>
    </location>
</feature>
<keyword evidence="2" id="KW-0949">S-adenosyl-L-methionine</keyword>
<evidence type="ECO:0000313" key="9">
    <source>
        <dbReference type="Proteomes" id="UP000293296"/>
    </source>
</evidence>
<dbReference type="SUPFAM" id="SSF102114">
    <property type="entry name" value="Radical SAM enzymes"/>
    <property type="match status" value="1"/>
</dbReference>
<dbReference type="AlphaFoldDB" id="A0A4P6I565"/>
<gene>
    <name evidence="8" type="ORF">C3Y92_18875</name>
</gene>
<dbReference type="InterPro" id="IPR051198">
    <property type="entry name" value="BchE-like"/>
</dbReference>
<accession>A0A4P6I565</accession>
<dbReference type="InterPro" id="IPR006638">
    <property type="entry name" value="Elp3/MiaA/NifB-like_rSAM"/>
</dbReference>
<reference evidence="8 9" key="1">
    <citation type="submission" date="2018-02" db="EMBL/GenBank/DDBJ databases">
        <title>Genome sequence of Desulfovibrio carbinolicus DSM 3852.</title>
        <authorList>
            <person name="Wilbanks E."/>
            <person name="Skennerton C.T."/>
            <person name="Orphan V.J."/>
        </authorList>
    </citation>
    <scope>NUCLEOTIDE SEQUENCE [LARGE SCALE GENOMIC DNA]</scope>
    <source>
        <strain evidence="8 9">DSM 3852</strain>
    </source>
</reference>
<dbReference type="InterPro" id="IPR034466">
    <property type="entry name" value="Methyltransferase_Class_B"/>
</dbReference>
<dbReference type="GO" id="GO:0003824">
    <property type="term" value="F:catalytic activity"/>
    <property type="evidence" value="ECO:0007669"/>
    <property type="project" value="InterPro"/>
</dbReference>
<sequence length="430" mass="45615">MRIALVQSWLGPGATGPVFPIGLASLAASLTGHTVAAFDPNVASGDPMPALAGFLRDFAPDLTGISLRNIDSTNTRVNVSYLPPFGETVAVARQETSGPVVVGGAGFSMFAEAVMAGWPAIDHGVALEGEAAFAALAATLQAGGDPAAVPSLWTRRADGSPFFTGPSDKIDLAALPSPDFSILPLAPYVAVPWGVGVETKRGCALACVYCPYGFLNGRRYRRKAPRQVAAEVVALRDVHGARRFTFLDSVFNLPADHAAAVLEALIEAGSPLPWSAWFAERGLTRDFLILARRAGCDTVIFSPDAFGDEALNALGKASSVAEIEAAYALVRDLGCFEVSYNFFKNPPGQTARAALAMLRFILKARREMGRKAHFELNSIRVEPHTALARRAVAEGIIPPDADLLAPVMYTQPKTAWIEKGFDLLLRAAGK</sequence>
<dbReference type="OrthoDB" id="9804952at2"/>
<dbReference type="PANTHER" id="PTHR43409">
    <property type="entry name" value="ANAEROBIC MAGNESIUM-PROTOPORPHYRIN IX MONOMETHYL ESTER CYCLASE-RELATED"/>
    <property type="match status" value="1"/>
</dbReference>
<name>A0A4P6I565_9BACT</name>
<dbReference type="SMART" id="SM00729">
    <property type="entry name" value="Elp3"/>
    <property type="match status" value="1"/>
</dbReference>
<dbReference type="SFLD" id="SFLDG01082">
    <property type="entry name" value="B12-binding_domain_containing"/>
    <property type="match status" value="1"/>
</dbReference>